<dbReference type="Pfam" id="PF04016">
    <property type="entry name" value="DUF364"/>
    <property type="match status" value="1"/>
</dbReference>
<evidence type="ECO:0000313" key="4">
    <source>
        <dbReference type="Proteomes" id="UP000217784"/>
    </source>
</evidence>
<keyword evidence="4" id="KW-1185">Reference proteome</keyword>
<evidence type="ECO:0000259" key="1">
    <source>
        <dbReference type="Pfam" id="PF04016"/>
    </source>
</evidence>
<protein>
    <recommendedName>
        <fullName evidence="5">Fis family transcriptional regulator</fullName>
    </recommendedName>
</protein>
<dbReference type="Gene3D" id="3.30.390.100">
    <property type="match status" value="1"/>
</dbReference>
<feature type="domain" description="Putative heavy-metal chelation" evidence="1">
    <location>
        <begin position="100"/>
        <end position="234"/>
    </location>
</feature>
<sequence>MKEMKLLDDLISAVQGKDAVAEDVRVGASWTGVKGRYGGVCKTYGIPVPHGNYTKDLGKLNEKSTLELAEYARSWNFVEASIGVAALNSMVKVKGKTGVNAIDIVLETCENKKVTMVGKFPRIPEIKARAKELWVLEMNPCLLNVKKGIINAAAAEYMIPDSDIVIVTGSTLINKTMERVLELCRMANAYTIVMGPSTTMSDVLFDYGADMLAGVEIARPDALLNTISQSGGMINSRVCGDELVFRVMEV</sequence>
<name>A0A2A2H1V9_METBR</name>
<evidence type="ECO:0000313" key="3">
    <source>
        <dbReference type="EMBL" id="PAV03276.1"/>
    </source>
</evidence>
<dbReference type="InterPro" id="IPR025251">
    <property type="entry name" value="DUF4213"/>
</dbReference>
<dbReference type="Pfam" id="PF13938">
    <property type="entry name" value="DUF4213"/>
    <property type="match status" value="1"/>
</dbReference>
<dbReference type="SUPFAM" id="SSF159713">
    <property type="entry name" value="Dhaf3308-like"/>
    <property type="match status" value="1"/>
</dbReference>
<dbReference type="EMBL" id="LMVM01000039">
    <property type="protein sequence ID" value="PAV03276.1"/>
    <property type="molecule type" value="Genomic_DNA"/>
</dbReference>
<evidence type="ECO:0000259" key="2">
    <source>
        <dbReference type="Pfam" id="PF13938"/>
    </source>
</evidence>
<organism evidence="3 4">
    <name type="scientific">Methanobacterium bryantii</name>
    <dbReference type="NCBI Taxonomy" id="2161"/>
    <lineage>
        <taxon>Archaea</taxon>
        <taxon>Methanobacteriati</taxon>
        <taxon>Methanobacteriota</taxon>
        <taxon>Methanomada group</taxon>
        <taxon>Methanobacteria</taxon>
        <taxon>Methanobacteriales</taxon>
        <taxon>Methanobacteriaceae</taxon>
        <taxon>Methanobacterium</taxon>
    </lineage>
</organism>
<dbReference type="RefSeq" id="WP_069585851.1">
    <property type="nucleotide sequence ID" value="NZ_LMVM01000039.1"/>
</dbReference>
<dbReference type="AlphaFoldDB" id="A0A2A2H1V9"/>
<evidence type="ECO:0008006" key="5">
    <source>
        <dbReference type="Google" id="ProtNLM"/>
    </source>
</evidence>
<accession>A0A2A2H1V9</accession>
<dbReference type="OrthoDB" id="40399at2157"/>
<gene>
    <name evidence="3" type="ORF">ASJ80_04550</name>
</gene>
<dbReference type="Gene3D" id="3.40.50.11590">
    <property type="match status" value="1"/>
</dbReference>
<dbReference type="InterPro" id="IPR007161">
    <property type="entry name" value="DUF364"/>
</dbReference>
<reference evidence="3 4" key="1">
    <citation type="journal article" date="2017" name="BMC Genomics">
        <title>Genomic analysis of methanogenic archaea reveals a shift towards energy conservation.</title>
        <authorList>
            <person name="Gilmore S.P."/>
            <person name="Henske J.K."/>
            <person name="Sexton J.A."/>
            <person name="Solomon K.V."/>
            <person name="Seppala S."/>
            <person name="Yoo J.I."/>
            <person name="Huyett L.M."/>
            <person name="Pressman A."/>
            <person name="Cogan J.Z."/>
            <person name="Kivenson V."/>
            <person name="Peng X."/>
            <person name="Tan Y."/>
            <person name="Valentine D.L."/>
            <person name="O'Malley M.A."/>
        </authorList>
    </citation>
    <scope>NUCLEOTIDE SEQUENCE [LARGE SCALE GENOMIC DNA]</scope>
    <source>
        <strain evidence="3 4">M.o.H.</strain>
    </source>
</reference>
<comment type="caution">
    <text evidence="3">The sequence shown here is derived from an EMBL/GenBank/DDBJ whole genome shotgun (WGS) entry which is preliminary data.</text>
</comment>
<proteinExistence type="predicted"/>
<feature type="domain" description="DUF4213" evidence="2">
    <location>
        <begin position="8"/>
        <end position="90"/>
    </location>
</feature>
<dbReference type="Proteomes" id="UP000217784">
    <property type="component" value="Unassembled WGS sequence"/>
</dbReference>